<evidence type="ECO:0000313" key="1">
    <source>
        <dbReference type="EMBL" id="ADD95730.1"/>
    </source>
</evidence>
<dbReference type="AlphaFoldDB" id="D6PJ29"/>
<reference evidence="1" key="1">
    <citation type="journal article" date="2010" name="ISME J.">
        <title>Metagenome of the Mediterranean deep chlorophyll maximum studied by direct and fosmid library 454 pyrosequencing.</title>
        <authorList>
            <person name="Ghai R."/>
            <person name="Martin-Cuadrado A.B."/>
            <person name="Molto A.G."/>
            <person name="Heredia I.G."/>
            <person name="Cabrera R."/>
            <person name="Martin J."/>
            <person name="Verdu M."/>
            <person name="Deschamps P."/>
            <person name="Moreira D."/>
            <person name="Lopez-Garcia P."/>
            <person name="Mira A."/>
            <person name="Rodriguez-Valera F."/>
        </authorList>
    </citation>
    <scope>NUCLEOTIDE SEQUENCE</scope>
</reference>
<accession>D6PJ29</accession>
<proteinExistence type="predicted"/>
<protein>
    <submittedName>
        <fullName evidence="1">Uncharacterized protein</fullName>
    </submittedName>
</protein>
<dbReference type="EMBL" id="GU943089">
    <property type="protein sequence ID" value="ADD95730.1"/>
    <property type="molecule type" value="Genomic_DNA"/>
</dbReference>
<organism evidence="1">
    <name type="scientific">uncultured organism MedDCM-OCT-S04-C188</name>
    <dbReference type="NCBI Taxonomy" id="743612"/>
    <lineage>
        <taxon>unclassified sequences</taxon>
        <taxon>environmental samples</taxon>
    </lineage>
</organism>
<name>D6PJ29_9ZZZZ</name>
<sequence>MVCHDPKDRDYLFEVEWNDDEGLFNLTSGAGYTRRSSVTDAEDVSYVSSAYIPECLRIDRYAPSPHSFEDQAEDAANGCTSIKDELSELMHLENVHMLMAEWIPFGSNEMAGLNSRLGSDERCKEVALQPN</sequence>